<evidence type="ECO:0008006" key="4">
    <source>
        <dbReference type="Google" id="ProtNLM"/>
    </source>
</evidence>
<keyword evidence="3" id="KW-1185">Reference proteome</keyword>
<feature type="signal peptide" evidence="1">
    <location>
        <begin position="1"/>
        <end position="19"/>
    </location>
</feature>
<evidence type="ECO:0000256" key="1">
    <source>
        <dbReference type="SAM" id="SignalP"/>
    </source>
</evidence>
<protein>
    <recommendedName>
        <fullName evidence="4">Lipoprotein</fullName>
    </recommendedName>
</protein>
<proteinExistence type="predicted"/>
<organism evidence="2 3">
    <name type="scientific">Labilithrix luteola</name>
    <dbReference type="NCBI Taxonomy" id="1391654"/>
    <lineage>
        <taxon>Bacteria</taxon>
        <taxon>Pseudomonadati</taxon>
        <taxon>Myxococcota</taxon>
        <taxon>Polyangia</taxon>
        <taxon>Polyangiales</taxon>
        <taxon>Labilitrichaceae</taxon>
        <taxon>Labilithrix</taxon>
    </lineage>
</organism>
<dbReference type="PROSITE" id="PS51257">
    <property type="entry name" value="PROKAR_LIPOPROTEIN"/>
    <property type="match status" value="1"/>
</dbReference>
<reference evidence="2 3" key="1">
    <citation type="submission" date="2015-08" db="EMBL/GenBank/DDBJ databases">
        <authorList>
            <person name="Babu N.S."/>
            <person name="Beckwith C.J."/>
            <person name="Beseler K.G."/>
            <person name="Brison A."/>
            <person name="Carone J.V."/>
            <person name="Caskin T.P."/>
            <person name="Diamond M."/>
            <person name="Durham M.E."/>
            <person name="Foxe J.M."/>
            <person name="Go M."/>
            <person name="Henderson B.A."/>
            <person name="Jones I.B."/>
            <person name="McGettigan J.A."/>
            <person name="Micheletti S.J."/>
            <person name="Nasrallah M.E."/>
            <person name="Ortiz D."/>
            <person name="Piller C.R."/>
            <person name="Privatt S.R."/>
            <person name="Schneider S.L."/>
            <person name="Sharp S."/>
            <person name="Smith T.C."/>
            <person name="Stanton J.D."/>
            <person name="Ullery H.E."/>
            <person name="Wilson R.J."/>
            <person name="Serrano M.G."/>
            <person name="Buck G."/>
            <person name="Lee V."/>
            <person name="Wang Y."/>
            <person name="Carvalho R."/>
            <person name="Voegtly L."/>
            <person name="Shi R."/>
            <person name="Duckworth R."/>
            <person name="Johnson A."/>
            <person name="Loviza R."/>
            <person name="Walstead R."/>
            <person name="Shah Z."/>
            <person name="Kiflezghi M."/>
            <person name="Wade K."/>
            <person name="Ball S.L."/>
            <person name="Bradley K.W."/>
            <person name="Asai D.J."/>
            <person name="Bowman C.A."/>
            <person name="Russell D.A."/>
            <person name="Pope W.H."/>
            <person name="Jacobs-Sera D."/>
            <person name="Hendrix R.W."/>
            <person name="Hatfull G.F."/>
        </authorList>
    </citation>
    <scope>NUCLEOTIDE SEQUENCE [LARGE SCALE GENOMIC DNA]</scope>
    <source>
        <strain evidence="2 3">DSM 27648</strain>
    </source>
</reference>
<keyword evidence="1" id="KW-0732">Signal</keyword>
<name>A0A0K1PJW5_9BACT</name>
<dbReference type="AlphaFoldDB" id="A0A0K1PJW5"/>
<dbReference type="STRING" id="1391654.AKJ09_00466"/>
<dbReference type="Proteomes" id="UP000064967">
    <property type="component" value="Chromosome"/>
</dbReference>
<evidence type="ECO:0000313" key="3">
    <source>
        <dbReference type="Proteomes" id="UP000064967"/>
    </source>
</evidence>
<accession>A0A0K1PJW5</accession>
<dbReference type="RefSeq" id="WP_146645498.1">
    <property type="nucleotide sequence ID" value="NZ_CP012333.1"/>
</dbReference>
<sequence length="137" mass="14279">MNTAIKLGLIVSIATAAVACNKADATSSEGSKPGKAAFVQKGIKPGKVAVGYLQDEKDPLQCGVVTDAPEGKDKFTKNGPELAKMMKAKLVTACPTDSVVGTCDVGMGLLVNYSGPTWTTQSAKTDCTSKPRQTWIE</sequence>
<dbReference type="EMBL" id="CP012333">
    <property type="protein sequence ID" value="AKU93802.1"/>
    <property type="molecule type" value="Genomic_DNA"/>
</dbReference>
<dbReference type="KEGG" id="llu:AKJ09_00466"/>
<dbReference type="OrthoDB" id="9844476at2"/>
<feature type="chain" id="PRO_5005465846" description="Lipoprotein" evidence="1">
    <location>
        <begin position="20"/>
        <end position="137"/>
    </location>
</feature>
<evidence type="ECO:0000313" key="2">
    <source>
        <dbReference type="EMBL" id="AKU93802.1"/>
    </source>
</evidence>
<gene>
    <name evidence="2" type="ORF">AKJ09_00466</name>
</gene>